<feature type="region of interest" description="Disordered" evidence="2">
    <location>
        <begin position="191"/>
        <end position="221"/>
    </location>
</feature>
<evidence type="ECO:0000313" key="3">
    <source>
        <dbReference type="EMBL" id="KAJ5538839.1"/>
    </source>
</evidence>
<keyword evidence="1" id="KW-0175">Coiled coil</keyword>
<name>A0AAD6CWP9_9EURO</name>
<gene>
    <name evidence="3" type="ORF">N7494_008318</name>
</gene>
<dbReference type="Proteomes" id="UP001220324">
    <property type="component" value="Unassembled WGS sequence"/>
</dbReference>
<evidence type="ECO:0000313" key="4">
    <source>
        <dbReference type="Proteomes" id="UP001220324"/>
    </source>
</evidence>
<comment type="caution">
    <text evidence="3">The sequence shown here is derived from an EMBL/GenBank/DDBJ whole genome shotgun (WGS) entry which is preliminary data.</text>
</comment>
<sequence>MEDDCTESEPGSAPQNLNIQVMTPADFQGENKSTRQPPADLSLAVRLQGIEDWGSELKSATLTSIADDVAMTLMLIGKHSETGILNHIHTQRISDVIDIVLNTDERLARRKIRRLRKRNREQKRAYRLLASATKEALEKYETKVQTLKVRVLNLRGEVRVLKEEQELHLEQIDYLEAGDFGDDEECDIIADEKKLESPQDQDMAGLTDEDGEWEEDPETEL</sequence>
<protein>
    <submittedName>
        <fullName evidence="3">Uncharacterized protein</fullName>
    </submittedName>
</protein>
<evidence type="ECO:0000256" key="2">
    <source>
        <dbReference type="SAM" id="MobiDB-lite"/>
    </source>
</evidence>
<keyword evidence="4" id="KW-1185">Reference proteome</keyword>
<organism evidence="3 4">
    <name type="scientific">Penicillium frequentans</name>
    <dbReference type="NCBI Taxonomy" id="3151616"/>
    <lineage>
        <taxon>Eukaryota</taxon>
        <taxon>Fungi</taxon>
        <taxon>Dikarya</taxon>
        <taxon>Ascomycota</taxon>
        <taxon>Pezizomycotina</taxon>
        <taxon>Eurotiomycetes</taxon>
        <taxon>Eurotiomycetidae</taxon>
        <taxon>Eurotiales</taxon>
        <taxon>Aspergillaceae</taxon>
        <taxon>Penicillium</taxon>
    </lineage>
</organism>
<feature type="coiled-coil region" evidence="1">
    <location>
        <begin position="105"/>
        <end position="164"/>
    </location>
</feature>
<reference evidence="3 4" key="1">
    <citation type="journal article" date="2023" name="IMA Fungus">
        <title>Comparative genomic study of the Penicillium genus elucidates a diverse pangenome and 15 lateral gene transfer events.</title>
        <authorList>
            <person name="Petersen C."/>
            <person name="Sorensen T."/>
            <person name="Nielsen M.R."/>
            <person name="Sondergaard T.E."/>
            <person name="Sorensen J.L."/>
            <person name="Fitzpatrick D.A."/>
            <person name="Frisvad J.C."/>
            <person name="Nielsen K.L."/>
        </authorList>
    </citation>
    <scope>NUCLEOTIDE SEQUENCE [LARGE SCALE GENOMIC DNA]</scope>
    <source>
        <strain evidence="3 4">IBT 35679</strain>
    </source>
</reference>
<dbReference type="EMBL" id="JAQIZZ010000006">
    <property type="protein sequence ID" value="KAJ5538839.1"/>
    <property type="molecule type" value="Genomic_DNA"/>
</dbReference>
<proteinExistence type="predicted"/>
<dbReference type="AlphaFoldDB" id="A0AAD6CWP9"/>
<feature type="compositionally biased region" description="Acidic residues" evidence="2">
    <location>
        <begin position="207"/>
        <end position="221"/>
    </location>
</feature>
<accession>A0AAD6CWP9</accession>
<evidence type="ECO:0000256" key="1">
    <source>
        <dbReference type="SAM" id="Coils"/>
    </source>
</evidence>
<feature type="region of interest" description="Disordered" evidence="2">
    <location>
        <begin position="1"/>
        <end position="20"/>
    </location>
</feature>